<keyword evidence="10" id="KW-1185">Reference proteome</keyword>
<keyword evidence="4" id="KW-0574">Periplasm</keyword>
<gene>
    <name evidence="9" type="ORF">B2J69_01720</name>
</gene>
<accession>A0A1V9DPI3</accession>
<dbReference type="EMBL" id="MWUE01000004">
    <property type="protein sequence ID" value="OQP35740.1"/>
    <property type="molecule type" value="Genomic_DNA"/>
</dbReference>
<dbReference type="InterPro" id="IPR001829">
    <property type="entry name" value="Pili_assmbl_chaperone_bac"/>
</dbReference>
<evidence type="ECO:0000256" key="4">
    <source>
        <dbReference type="ARBA" id="ARBA00022764"/>
    </source>
</evidence>
<dbReference type="Pfam" id="PF00345">
    <property type="entry name" value="PapD_N"/>
    <property type="match status" value="1"/>
</dbReference>
<protein>
    <recommendedName>
        <fullName evidence="11">Fimbrial chaperone protein FimC</fullName>
    </recommendedName>
</protein>
<dbReference type="PANTHER" id="PTHR30251:SF2">
    <property type="entry name" value="FIMBRIAL CHAPERONE YADV-RELATED"/>
    <property type="match status" value="1"/>
</dbReference>
<proteinExistence type="inferred from homology"/>
<feature type="domain" description="Pili assembly chaperone C-terminal" evidence="8">
    <location>
        <begin position="172"/>
        <end position="227"/>
    </location>
</feature>
<sequence length="235" mass="25746">MFTKLNKQNMMRSVLFAAACVASTSVFADGGISIQGTRIIYPQNAEQVSVALNNSSKTDMYLIQSWTEDAQGHKSHDFAVTPPLFVSHAGDENILRLMYTGHQLPQDRESLYYFIEKAIPSVEKNKAKDENVLMMAAANRIKLFVRPAGLTPSVTEAPTKLRFHRAGSTLQIDNPTPYYITLTDMKAGSAVLKDIMVPPRGNISEALPSGSGTTVTFHTINDYGAITKAQTASMQ</sequence>
<comment type="similarity">
    <text evidence="2">Belongs to the periplasmic pilus chaperone family.</text>
</comment>
<evidence type="ECO:0000256" key="5">
    <source>
        <dbReference type="ARBA" id="ARBA00023186"/>
    </source>
</evidence>
<dbReference type="InterPro" id="IPR016148">
    <property type="entry name" value="Pili_assmbl_chaperone_C"/>
</dbReference>
<evidence type="ECO:0000313" key="9">
    <source>
        <dbReference type="EMBL" id="OQP35740.1"/>
    </source>
</evidence>
<comment type="caution">
    <text evidence="9">The sequence shown here is derived from an EMBL/GenBank/DDBJ whole genome shotgun (WGS) entry which is preliminary data.</text>
</comment>
<dbReference type="GO" id="GO:0030288">
    <property type="term" value="C:outer membrane-bounded periplasmic space"/>
    <property type="evidence" value="ECO:0007669"/>
    <property type="project" value="InterPro"/>
</dbReference>
<evidence type="ECO:0000259" key="7">
    <source>
        <dbReference type="Pfam" id="PF00345"/>
    </source>
</evidence>
<keyword evidence="5" id="KW-0143">Chaperone</keyword>
<dbReference type="InterPro" id="IPR016147">
    <property type="entry name" value="Pili_assmbl_chaperone_N"/>
</dbReference>
<evidence type="ECO:0000313" key="10">
    <source>
        <dbReference type="Proteomes" id="UP000192769"/>
    </source>
</evidence>
<dbReference type="InterPro" id="IPR050643">
    <property type="entry name" value="Periplasmic_pilus_chap"/>
</dbReference>
<dbReference type="RefSeq" id="WP_081135548.1">
    <property type="nucleotide sequence ID" value="NZ_MWUE01000004.1"/>
</dbReference>
<dbReference type="Proteomes" id="UP000192769">
    <property type="component" value="Unassembled WGS sequence"/>
</dbReference>
<dbReference type="GO" id="GO:0071555">
    <property type="term" value="P:cell wall organization"/>
    <property type="evidence" value="ECO:0007669"/>
    <property type="project" value="InterPro"/>
</dbReference>
<dbReference type="SUPFAM" id="SSF49584">
    <property type="entry name" value="Periplasmic chaperone C-domain"/>
    <property type="match status" value="1"/>
</dbReference>
<feature type="domain" description="Pili assembly chaperone N-terminal" evidence="7">
    <location>
        <begin position="31"/>
        <end position="150"/>
    </location>
</feature>
<dbReference type="SUPFAM" id="SSF49354">
    <property type="entry name" value="PapD-like"/>
    <property type="match status" value="1"/>
</dbReference>
<evidence type="ECO:0000256" key="6">
    <source>
        <dbReference type="SAM" id="SignalP"/>
    </source>
</evidence>
<dbReference type="InterPro" id="IPR013783">
    <property type="entry name" value="Ig-like_fold"/>
</dbReference>
<comment type="subcellular location">
    <subcellularLocation>
        <location evidence="1">Periplasm</location>
    </subcellularLocation>
</comment>
<dbReference type="InterPro" id="IPR036316">
    <property type="entry name" value="Pili_assmbl_chap_C_dom_sf"/>
</dbReference>
<keyword evidence="3 6" id="KW-0732">Signal</keyword>
<evidence type="ECO:0000259" key="8">
    <source>
        <dbReference type="Pfam" id="PF02753"/>
    </source>
</evidence>
<dbReference type="OrthoDB" id="9131059at2"/>
<dbReference type="AlphaFoldDB" id="A0A1V9DPI3"/>
<feature type="chain" id="PRO_5012370606" description="Fimbrial chaperone protein FimC" evidence="6">
    <location>
        <begin position="29"/>
        <end position="235"/>
    </location>
</feature>
<feature type="signal peptide" evidence="6">
    <location>
        <begin position="1"/>
        <end position="28"/>
    </location>
</feature>
<organism evidence="9 10">
    <name type="scientific">Pantoea latae</name>
    <dbReference type="NCBI Taxonomy" id="1964541"/>
    <lineage>
        <taxon>Bacteria</taxon>
        <taxon>Pseudomonadati</taxon>
        <taxon>Pseudomonadota</taxon>
        <taxon>Gammaproteobacteria</taxon>
        <taxon>Enterobacterales</taxon>
        <taxon>Erwiniaceae</taxon>
        <taxon>Pantoea</taxon>
    </lineage>
</organism>
<evidence type="ECO:0000256" key="3">
    <source>
        <dbReference type="ARBA" id="ARBA00022729"/>
    </source>
</evidence>
<dbReference type="InterPro" id="IPR008962">
    <property type="entry name" value="PapD-like_sf"/>
</dbReference>
<dbReference type="PANTHER" id="PTHR30251">
    <property type="entry name" value="PILUS ASSEMBLY CHAPERONE"/>
    <property type="match status" value="1"/>
</dbReference>
<dbReference type="PRINTS" id="PR00969">
    <property type="entry name" value="CHAPERONPILI"/>
</dbReference>
<dbReference type="Gene3D" id="2.60.40.10">
    <property type="entry name" value="Immunoglobulins"/>
    <property type="match status" value="2"/>
</dbReference>
<reference evidence="9 10" key="1">
    <citation type="submission" date="2017-02" db="EMBL/GenBank/DDBJ databases">
        <title>Whole genome shotgun sequence of Pantoea agglomerans strain AS1 isolated from a cycad, Zamia floridana in Central Florida, USA.</title>
        <authorList>
            <person name="Lata P."/>
            <person name="Govindarajan S."/>
            <person name="Qi F."/>
            <person name="Li J.-L."/>
            <person name="Maurya S.K."/>
            <person name="Sahoo M.K."/>
        </authorList>
    </citation>
    <scope>NUCLEOTIDE SEQUENCE [LARGE SCALE GENOMIC DNA]</scope>
    <source>
        <strain evidence="9 10">AS1</strain>
    </source>
</reference>
<evidence type="ECO:0008006" key="11">
    <source>
        <dbReference type="Google" id="ProtNLM"/>
    </source>
</evidence>
<evidence type="ECO:0000256" key="2">
    <source>
        <dbReference type="ARBA" id="ARBA00007399"/>
    </source>
</evidence>
<evidence type="ECO:0000256" key="1">
    <source>
        <dbReference type="ARBA" id="ARBA00004418"/>
    </source>
</evidence>
<dbReference type="Pfam" id="PF02753">
    <property type="entry name" value="PapD_C"/>
    <property type="match status" value="1"/>
</dbReference>
<name>A0A1V9DPI3_9GAMM</name>